<evidence type="ECO:0000256" key="4">
    <source>
        <dbReference type="ARBA" id="ARBA00022989"/>
    </source>
</evidence>
<gene>
    <name evidence="8" type="ORF">MNB_SV-15-1116</name>
</gene>
<dbReference type="InterPro" id="IPR002898">
    <property type="entry name" value="MotA_ExbB_proton_chnl"/>
</dbReference>
<evidence type="ECO:0000313" key="8">
    <source>
        <dbReference type="EMBL" id="SHO81537.1"/>
    </source>
</evidence>
<feature type="transmembrane region" description="Helical" evidence="6">
    <location>
        <begin position="163"/>
        <end position="187"/>
    </location>
</feature>
<evidence type="ECO:0000256" key="1">
    <source>
        <dbReference type="ARBA" id="ARBA00004651"/>
    </source>
</evidence>
<proteinExistence type="predicted"/>
<evidence type="ECO:0000256" key="3">
    <source>
        <dbReference type="ARBA" id="ARBA00022692"/>
    </source>
</evidence>
<keyword evidence="5 6" id="KW-0472">Membrane</keyword>
<protein>
    <submittedName>
        <fullName evidence="8">Arginine/ornithine antiporter ArcD</fullName>
    </submittedName>
</protein>
<feature type="transmembrane region" description="Helical" evidence="6">
    <location>
        <begin position="121"/>
        <end position="143"/>
    </location>
</feature>
<keyword evidence="2" id="KW-1003">Cell membrane</keyword>
<dbReference type="Pfam" id="PF01618">
    <property type="entry name" value="MotA_ExbB"/>
    <property type="match status" value="1"/>
</dbReference>
<evidence type="ECO:0000256" key="5">
    <source>
        <dbReference type="ARBA" id="ARBA00023136"/>
    </source>
</evidence>
<evidence type="ECO:0000259" key="7">
    <source>
        <dbReference type="Pfam" id="PF01618"/>
    </source>
</evidence>
<feature type="transmembrane region" description="Helical" evidence="6">
    <location>
        <begin position="16"/>
        <end position="37"/>
    </location>
</feature>
<feature type="domain" description="MotA/TolQ/ExbB proton channel" evidence="7">
    <location>
        <begin position="116"/>
        <end position="203"/>
    </location>
</feature>
<dbReference type="EMBL" id="FRYL01000041">
    <property type="protein sequence ID" value="SHO81537.1"/>
    <property type="molecule type" value="Genomic_DNA"/>
</dbReference>
<dbReference type="GO" id="GO:0005886">
    <property type="term" value="C:plasma membrane"/>
    <property type="evidence" value="ECO:0007669"/>
    <property type="project" value="UniProtKB-SubCell"/>
</dbReference>
<evidence type="ECO:0000256" key="2">
    <source>
        <dbReference type="ARBA" id="ARBA00022475"/>
    </source>
</evidence>
<sequence>MNLIEEEYKKKSCYEYFITILSIPLVILFSIILSYIGVLGLKIEIHTVVVITTIFIIFTFFIKHNANYTICEMKNSSNDMESSLREALKDNSLNIMGESKSTLNIHEYISDYYKDIRNDNFAQVATSIFPMLGILGTFIAIAISMPDFTVKDASSLDREITLLLSGIGTAFYASIFGIFLSIWWTYFEKRGVSKVDRYILELEKLYTQHIWKKSELIKHQHQQNELKEQEIIKTLKETFNLDFIRELNEQYMKNFKLITDSTTEAFTQLGYTLNNSSKDLRDTLDRIDKAQESIDAVDTIKNSIEDFTQTAKTLSKTLDKFDNSVDKTFVKIDNEIGDIVSRLGDFASIISEQNREIQESILLREKKQKYESSLNNV</sequence>
<comment type="subcellular location">
    <subcellularLocation>
        <location evidence="1">Cell membrane</location>
        <topology evidence="1">Multi-pass membrane protein</topology>
    </subcellularLocation>
</comment>
<feature type="transmembrane region" description="Helical" evidence="6">
    <location>
        <begin position="43"/>
        <end position="62"/>
    </location>
</feature>
<organism evidence="8">
    <name type="scientific">hydrothermal vent metagenome</name>
    <dbReference type="NCBI Taxonomy" id="652676"/>
    <lineage>
        <taxon>unclassified sequences</taxon>
        <taxon>metagenomes</taxon>
        <taxon>ecological metagenomes</taxon>
    </lineage>
</organism>
<accession>A0A1W1EL18</accession>
<dbReference type="AlphaFoldDB" id="A0A1W1EL18"/>
<keyword evidence="4 6" id="KW-1133">Transmembrane helix</keyword>
<name>A0A1W1EL18_9ZZZZ</name>
<evidence type="ECO:0000256" key="6">
    <source>
        <dbReference type="SAM" id="Phobius"/>
    </source>
</evidence>
<keyword evidence="3 6" id="KW-0812">Transmembrane</keyword>
<reference evidence="8" key="1">
    <citation type="submission" date="2016-10" db="EMBL/GenBank/DDBJ databases">
        <authorList>
            <person name="de Groot N.N."/>
        </authorList>
    </citation>
    <scope>NUCLEOTIDE SEQUENCE</scope>
</reference>